<name>A0ABT5ZBG1_9ACTN</name>
<accession>A0ABT5ZBG1</accession>
<evidence type="ECO:0000313" key="1">
    <source>
        <dbReference type="EMBL" id="MDF2261188.1"/>
    </source>
</evidence>
<evidence type="ECO:0000313" key="2">
    <source>
        <dbReference type="Proteomes" id="UP001220022"/>
    </source>
</evidence>
<organism evidence="1 2">
    <name type="scientific">Streptantibioticus ferralitis</name>
    <dbReference type="NCBI Taxonomy" id="236510"/>
    <lineage>
        <taxon>Bacteria</taxon>
        <taxon>Bacillati</taxon>
        <taxon>Actinomycetota</taxon>
        <taxon>Actinomycetes</taxon>
        <taxon>Kitasatosporales</taxon>
        <taxon>Streptomycetaceae</taxon>
        <taxon>Streptantibioticus</taxon>
    </lineage>
</organism>
<proteinExistence type="predicted"/>
<keyword evidence="2" id="KW-1185">Reference proteome</keyword>
<dbReference type="Proteomes" id="UP001220022">
    <property type="component" value="Unassembled WGS sequence"/>
</dbReference>
<dbReference type="EMBL" id="JARHTQ010000049">
    <property type="protein sequence ID" value="MDF2261188.1"/>
    <property type="molecule type" value="Genomic_DNA"/>
</dbReference>
<protein>
    <submittedName>
        <fullName evidence="1">Uncharacterized protein</fullName>
    </submittedName>
</protein>
<dbReference type="RefSeq" id="WP_275822535.1">
    <property type="nucleotide sequence ID" value="NZ_BAAANM010000031.1"/>
</dbReference>
<comment type="caution">
    <text evidence="1">The sequence shown here is derived from an EMBL/GenBank/DDBJ whole genome shotgun (WGS) entry which is preliminary data.</text>
</comment>
<gene>
    <name evidence="1" type="ORF">P2L57_37365</name>
</gene>
<sequence length="168" mass="18207">MSPGHPQLLSTADGEVLVERNMFRLDDTASILATGPEDEPPIPRDELVTSACASAIFASGLGDHYPYVVLESWSAEPPAPDGTWERSERVPLEVDGGRIALSSGVSRFAAQHRLPLTPGDYVLEAWCRGSDNARAKRAEGVTTPHGEEHWLLRLWPEEPSPDLAGNVS</sequence>
<reference evidence="1 2" key="1">
    <citation type="submission" date="2023-03" db="EMBL/GenBank/DDBJ databases">
        <title>Draft genome sequence of type strain Streptomyces ferralitis JCM 14344.</title>
        <authorList>
            <person name="Klaysubun C."/>
            <person name="Duangmal K."/>
        </authorList>
    </citation>
    <scope>NUCLEOTIDE SEQUENCE [LARGE SCALE GENOMIC DNA]</scope>
    <source>
        <strain evidence="1 2">JCM 14344</strain>
    </source>
</reference>